<comment type="subunit">
    <text evidence="12">Homodimer.</text>
</comment>
<dbReference type="FunFam" id="2.40.37.10:FF:000003">
    <property type="entry name" value="Diaminopimelate decarboxylase"/>
    <property type="match status" value="1"/>
</dbReference>
<keyword evidence="2 12" id="KW-0028">Amino-acid biosynthesis</keyword>
<evidence type="ECO:0000256" key="3">
    <source>
        <dbReference type="ARBA" id="ARBA00022793"/>
    </source>
</evidence>
<dbReference type="Proteomes" id="UP000317315">
    <property type="component" value="Unassembled WGS sequence"/>
</dbReference>
<keyword evidence="18" id="KW-1185">Reference proteome</keyword>
<dbReference type="NCBIfam" id="TIGR01048">
    <property type="entry name" value="lysA"/>
    <property type="match status" value="1"/>
</dbReference>
<reference evidence="17 18" key="1">
    <citation type="submission" date="2017-05" db="EMBL/GenBank/DDBJ databases">
        <authorList>
            <person name="Varghese N."/>
            <person name="Submissions S."/>
        </authorList>
    </citation>
    <scope>NUCLEOTIDE SEQUENCE [LARGE SCALE GENOMIC DNA]</scope>
    <source>
        <strain evidence="17 18">DSM 16304</strain>
    </source>
</reference>
<keyword evidence="5 12" id="KW-0457">Lysine biosynthesis</keyword>
<dbReference type="InterPro" id="IPR022643">
    <property type="entry name" value="De-COase2_C"/>
</dbReference>
<protein>
    <recommendedName>
        <fullName evidence="11 12">Diaminopimelate decarboxylase</fullName>
        <shortName evidence="12">DAP decarboxylase</shortName>
        <shortName evidence="12">DAPDC</shortName>
        <ecNumber evidence="10 12">4.1.1.20</ecNumber>
    </recommendedName>
</protein>
<comment type="function">
    <text evidence="12">Specifically catalyzes the decarboxylation of meso-diaminopimelate (meso-DAP) to L-lysine.</text>
</comment>
<dbReference type="Gene3D" id="2.40.37.10">
    <property type="entry name" value="Lyase, Ornithine Decarboxylase, Chain A, domain 1"/>
    <property type="match status" value="1"/>
</dbReference>
<organism evidence="17 18">
    <name type="scientific">Balnearium lithotrophicum</name>
    <dbReference type="NCBI Taxonomy" id="223788"/>
    <lineage>
        <taxon>Bacteria</taxon>
        <taxon>Pseudomonadati</taxon>
        <taxon>Aquificota</taxon>
        <taxon>Aquificia</taxon>
        <taxon>Desulfurobacteriales</taxon>
        <taxon>Desulfurobacteriaceae</taxon>
        <taxon>Balnearium</taxon>
    </lineage>
</organism>
<evidence type="ECO:0000256" key="4">
    <source>
        <dbReference type="ARBA" id="ARBA00022898"/>
    </source>
</evidence>
<comment type="similarity">
    <text evidence="9 12">Belongs to the Orn/Lys/Arg decarboxylase class-II family. LysA subfamily.</text>
</comment>
<name>A0A521BBK3_9BACT</name>
<dbReference type="OrthoDB" id="9802241at2"/>
<evidence type="ECO:0000313" key="17">
    <source>
        <dbReference type="EMBL" id="SMO44467.1"/>
    </source>
</evidence>
<evidence type="ECO:0000256" key="9">
    <source>
        <dbReference type="ARBA" id="ARBA00060983"/>
    </source>
</evidence>
<dbReference type="InterPro" id="IPR022653">
    <property type="entry name" value="De-COase2_pyr-phos_BS"/>
</dbReference>
<dbReference type="AlphaFoldDB" id="A0A521BBK3"/>
<comment type="catalytic activity">
    <reaction evidence="7 12 14">
        <text>meso-2,6-diaminopimelate + H(+) = L-lysine + CO2</text>
        <dbReference type="Rhea" id="RHEA:15101"/>
        <dbReference type="ChEBI" id="CHEBI:15378"/>
        <dbReference type="ChEBI" id="CHEBI:16526"/>
        <dbReference type="ChEBI" id="CHEBI:32551"/>
        <dbReference type="ChEBI" id="CHEBI:57791"/>
        <dbReference type="EC" id="4.1.1.20"/>
    </reaction>
</comment>
<evidence type="ECO:0000256" key="6">
    <source>
        <dbReference type="ARBA" id="ARBA00023239"/>
    </source>
</evidence>
<dbReference type="InterPro" id="IPR022657">
    <property type="entry name" value="De-COase2_CS"/>
</dbReference>
<evidence type="ECO:0000256" key="12">
    <source>
        <dbReference type="HAMAP-Rule" id="MF_02120"/>
    </source>
</evidence>
<evidence type="ECO:0000256" key="2">
    <source>
        <dbReference type="ARBA" id="ARBA00022605"/>
    </source>
</evidence>
<dbReference type="EMBL" id="FXTM01000004">
    <property type="protein sequence ID" value="SMO44467.1"/>
    <property type="molecule type" value="Genomic_DNA"/>
</dbReference>
<feature type="binding site" evidence="12">
    <location>
        <position position="321"/>
    </location>
    <ligand>
        <name>substrate</name>
    </ligand>
</feature>
<feature type="binding site" evidence="12">
    <location>
        <position position="281"/>
    </location>
    <ligand>
        <name>substrate</name>
    </ligand>
</feature>
<dbReference type="SUPFAM" id="SSF50621">
    <property type="entry name" value="Alanine racemase C-terminal domain-like"/>
    <property type="match status" value="1"/>
</dbReference>
<dbReference type="InterPro" id="IPR000183">
    <property type="entry name" value="Orn/DAP/Arg_de-COase"/>
</dbReference>
<feature type="binding site" evidence="12">
    <location>
        <position position="348"/>
    </location>
    <ligand>
        <name>substrate</name>
    </ligand>
</feature>
<feature type="binding site" evidence="12">
    <location>
        <begin position="278"/>
        <end position="281"/>
    </location>
    <ligand>
        <name>pyridoxal 5'-phosphate</name>
        <dbReference type="ChEBI" id="CHEBI:597326"/>
    </ligand>
</feature>
<evidence type="ECO:0000256" key="13">
    <source>
        <dbReference type="PIRSR" id="PIRSR600183-50"/>
    </source>
</evidence>
<dbReference type="PANTHER" id="PTHR43727:SF2">
    <property type="entry name" value="GROUP IV DECARBOXYLASE"/>
    <property type="match status" value="1"/>
</dbReference>
<dbReference type="CDD" id="cd06828">
    <property type="entry name" value="PLPDE_III_DapDC"/>
    <property type="match status" value="1"/>
</dbReference>
<evidence type="ECO:0000259" key="16">
    <source>
        <dbReference type="Pfam" id="PF02784"/>
    </source>
</evidence>
<dbReference type="HAMAP" id="MF_02120">
    <property type="entry name" value="LysA"/>
    <property type="match status" value="1"/>
</dbReference>
<dbReference type="Pfam" id="PF02784">
    <property type="entry name" value="Orn_Arg_deC_N"/>
    <property type="match status" value="1"/>
</dbReference>
<keyword evidence="4 12" id="KW-0663">Pyridoxal phosphate</keyword>
<dbReference type="PRINTS" id="PR01179">
    <property type="entry name" value="ODADCRBXLASE"/>
</dbReference>
<dbReference type="PROSITE" id="PS00878">
    <property type="entry name" value="ODR_DC_2_1"/>
    <property type="match status" value="1"/>
</dbReference>
<gene>
    <name evidence="12" type="primary">lysA</name>
    <name evidence="17" type="ORF">SAMN06269117_104117</name>
</gene>
<dbReference type="InterPro" id="IPR009006">
    <property type="entry name" value="Ala_racemase/Decarboxylase_C"/>
</dbReference>
<proteinExistence type="inferred from homology"/>
<dbReference type="InterPro" id="IPR022644">
    <property type="entry name" value="De-COase2_N"/>
</dbReference>
<accession>A0A521BBK3</accession>
<feature type="domain" description="Orn/DAP/Arg decarboxylase 2 C-terminal" evidence="15">
    <location>
        <begin position="34"/>
        <end position="374"/>
    </location>
</feature>
<evidence type="ECO:0000256" key="14">
    <source>
        <dbReference type="RuleBase" id="RU003738"/>
    </source>
</evidence>
<dbReference type="PRINTS" id="PR01181">
    <property type="entry name" value="DAPDCRBXLASE"/>
</dbReference>
<comment type="pathway">
    <text evidence="8 12 14">Amino-acid biosynthesis; L-lysine biosynthesis via DAP pathway; L-lysine from DL-2,6-diaminopimelate: step 1/1.</text>
</comment>
<dbReference type="Pfam" id="PF00278">
    <property type="entry name" value="Orn_DAP_Arg_deC"/>
    <property type="match status" value="1"/>
</dbReference>
<dbReference type="PROSITE" id="PS00879">
    <property type="entry name" value="ODR_DC_2_2"/>
    <property type="match status" value="1"/>
</dbReference>
<evidence type="ECO:0000256" key="7">
    <source>
        <dbReference type="ARBA" id="ARBA00050464"/>
    </source>
</evidence>
<feature type="active site" description="Proton donor" evidence="13">
    <location>
        <position position="347"/>
    </location>
</feature>
<keyword evidence="6 12" id="KW-0456">Lyase</keyword>
<evidence type="ECO:0000313" key="18">
    <source>
        <dbReference type="Proteomes" id="UP000317315"/>
    </source>
</evidence>
<evidence type="ECO:0000256" key="10">
    <source>
        <dbReference type="ARBA" id="ARBA00066427"/>
    </source>
</evidence>
<dbReference type="GO" id="GO:0030170">
    <property type="term" value="F:pyridoxal phosphate binding"/>
    <property type="evidence" value="ECO:0007669"/>
    <property type="project" value="UniProtKB-UniRule"/>
</dbReference>
<feature type="modified residue" description="N6-(pyridoxal phosphate)lysine" evidence="12 13">
    <location>
        <position position="64"/>
    </location>
</feature>
<dbReference type="GO" id="GO:0008836">
    <property type="term" value="F:diaminopimelate decarboxylase activity"/>
    <property type="evidence" value="ECO:0007669"/>
    <property type="project" value="UniProtKB-UniRule"/>
</dbReference>
<evidence type="ECO:0000256" key="11">
    <source>
        <dbReference type="ARBA" id="ARBA00074972"/>
    </source>
</evidence>
<sequence length="419" mass="47066">MKEIFPKLYYKSKELFFEDVPLKDVAEREGTPTYVYSKGALQYWFEEFDSAFNEVSHTTCFAVKSNSNIQVLKVLRELGAGADTVSVGEIFRALTAGIDPKKIVFAGVGKREDELTYALERGILMVNVESEGELLLLNKVGEKLKRRAPFAIRVNPDVNPKTHPYISTGLKSAKFGVTFDRALELYKKAKELRWLNPVGVHFHIGSQITDVSAFREAAEKVAEFVKEIRSFGIEIEYFDAGGGLGINYHPDERVVPAKELAEEIVPIVKELDCHLILEPGRRIAGNAGVLLTRVLYVKKREEKTFYIVDAGMNDLSRLALYNAYHHILPLEEKKEETVVADVVGPICETGDILAKERELPVLKEGDLLAILSAGAYGFTMASNYNSRPRPPEVLIDGDKFRVIREREKLGDLISREEVL</sequence>
<dbReference type="SUPFAM" id="SSF51419">
    <property type="entry name" value="PLP-binding barrel"/>
    <property type="match status" value="1"/>
</dbReference>
<keyword evidence="3 12" id="KW-0210">Decarboxylase</keyword>
<feature type="binding site" evidence="12">
    <location>
        <position position="376"/>
    </location>
    <ligand>
        <name>substrate</name>
    </ligand>
</feature>
<dbReference type="InterPro" id="IPR029066">
    <property type="entry name" value="PLP-binding_barrel"/>
</dbReference>
<dbReference type="FunFam" id="3.20.20.10:FF:000003">
    <property type="entry name" value="Diaminopimelate decarboxylase"/>
    <property type="match status" value="1"/>
</dbReference>
<dbReference type="InterPro" id="IPR002986">
    <property type="entry name" value="DAP_deCOOHase_LysA"/>
</dbReference>
<evidence type="ECO:0000256" key="1">
    <source>
        <dbReference type="ARBA" id="ARBA00001933"/>
    </source>
</evidence>
<evidence type="ECO:0000259" key="15">
    <source>
        <dbReference type="Pfam" id="PF00278"/>
    </source>
</evidence>
<dbReference type="EC" id="4.1.1.20" evidence="10 12"/>
<feature type="binding site" evidence="12">
    <location>
        <position position="317"/>
    </location>
    <ligand>
        <name>substrate</name>
    </ligand>
</feature>
<feature type="binding site" evidence="12">
    <location>
        <position position="376"/>
    </location>
    <ligand>
        <name>pyridoxal 5'-phosphate</name>
        <dbReference type="ChEBI" id="CHEBI:597326"/>
    </ligand>
</feature>
<dbReference type="UniPathway" id="UPA00034">
    <property type="reaction ID" value="UER00027"/>
</dbReference>
<evidence type="ECO:0000256" key="8">
    <source>
        <dbReference type="ARBA" id="ARBA00060643"/>
    </source>
</evidence>
<comment type="cofactor">
    <cofactor evidence="1 12 13 14">
        <name>pyridoxal 5'-phosphate</name>
        <dbReference type="ChEBI" id="CHEBI:597326"/>
    </cofactor>
</comment>
<feature type="domain" description="Orn/DAP/Arg decarboxylase 2 N-terminal" evidence="16">
    <location>
        <begin position="45"/>
        <end position="284"/>
    </location>
</feature>
<dbReference type="RefSeq" id="WP_142934292.1">
    <property type="nucleotide sequence ID" value="NZ_FXTM01000004.1"/>
</dbReference>
<dbReference type="PANTHER" id="PTHR43727">
    <property type="entry name" value="DIAMINOPIMELATE DECARBOXYLASE"/>
    <property type="match status" value="1"/>
</dbReference>
<dbReference type="GO" id="GO:0009089">
    <property type="term" value="P:lysine biosynthetic process via diaminopimelate"/>
    <property type="evidence" value="ECO:0007669"/>
    <property type="project" value="UniProtKB-UniRule"/>
</dbReference>
<feature type="binding site" evidence="12">
    <location>
        <position position="243"/>
    </location>
    <ligand>
        <name>pyridoxal 5'-phosphate</name>
        <dbReference type="ChEBI" id="CHEBI:597326"/>
    </ligand>
</feature>
<dbReference type="Gene3D" id="3.20.20.10">
    <property type="entry name" value="Alanine racemase"/>
    <property type="match status" value="1"/>
</dbReference>
<evidence type="ECO:0000256" key="5">
    <source>
        <dbReference type="ARBA" id="ARBA00023154"/>
    </source>
</evidence>